<evidence type="ECO:0000313" key="1">
    <source>
        <dbReference type="EMBL" id="PEG51364.1"/>
    </source>
</evidence>
<protein>
    <recommendedName>
        <fullName evidence="3">ESX-1 secretion-associated protein</fullName>
    </recommendedName>
</protein>
<sequence length="97" mass="9563">MQPLIVDPAALTGAGTAFGQASTELSGLGADGPLGEAAQAVTRLQTARACLEAQAAVAAATTALAEATRTYAGNLTTAAGRYQAQDEAAADEIGLSR</sequence>
<dbReference type="GO" id="GO:0009306">
    <property type="term" value="P:protein secretion"/>
    <property type="evidence" value="ECO:0007669"/>
    <property type="project" value="InterPro"/>
</dbReference>
<name>A0A1Q4H848_9MYCO</name>
<dbReference type="AlphaFoldDB" id="A0A1Q4H848"/>
<gene>
    <name evidence="1" type="ORF">CRI78_27080</name>
</gene>
<comment type="caution">
    <text evidence="1">The sequence shown here is derived from an EMBL/GenBank/DDBJ whole genome shotgun (WGS) entry which is preliminary data.</text>
</comment>
<keyword evidence="2" id="KW-1185">Reference proteome</keyword>
<accession>A0A1Q4H848</accession>
<dbReference type="InterPro" id="IPR022536">
    <property type="entry name" value="EspC"/>
</dbReference>
<organism evidence="1 2">
    <name type="scientific">Mycolicibacterium diernhoferi</name>
    <dbReference type="NCBI Taxonomy" id="1801"/>
    <lineage>
        <taxon>Bacteria</taxon>
        <taxon>Bacillati</taxon>
        <taxon>Actinomycetota</taxon>
        <taxon>Actinomycetes</taxon>
        <taxon>Mycobacteriales</taxon>
        <taxon>Mycobacteriaceae</taxon>
        <taxon>Mycolicibacterium</taxon>
    </lineage>
</organism>
<dbReference type="EMBL" id="PDCR01000055">
    <property type="protein sequence ID" value="PEG51364.1"/>
    <property type="molecule type" value="Genomic_DNA"/>
</dbReference>
<dbReference type="Proteomes" id="UP000220340">
    <property type="component" value="Unassembled WGS sequence"/>
</dbReference>
<reference evidence="1 2" key="1">
    <citation type="submission" date="2017-10" db="EMBL/GenBank/DDBJ databases">
        <title>The new phylogeny of genus Mycobacterium.</title>
        <authorList>
            <person name="Tortoli E."/>
            <person name="Trovato A."/>
            <person name="Cirillo D.M."/>
        </authorList>
    </citation>
    <scope>NUCLEOTIDE SEQUENCE [LARGE SCALE GENOMIC DNA]</scope>
    <source>
        <strain evidence="1 2">IP141170001</strain>
    </source>
</reference>
<evidence type="ECO:0000313" key="2">
    <source>
        <dbReference type="Proteomes" id="UP000220340"/>
    </source>
</evidence>
<dbReference type="Pfam" id="PF10824">
    <property type="entry name" value="T7SS_ESX_EspC"/>
    <property type="match status" value="1"/>
</dbReference>
<evidence type="ECO:0008006" key="3">
    <source>
        <dbReference type="Google" id="ProtNLM"/>
    </source>
</evidence>
<proteinExistence type="predicted"/>
<dbReference type="RefSeq" id="WP_073858510.1">
    <property type="nucleotide sequence ID" value="NZ_BAAATC010000015.1"/>
</dbReference>